<evidence type="ECO:0000313" key="1">
    <source>
        <dbReference type="EMBL" id="MFC4983397.1"/>
    </source>
</evidence>
<organism evidence="1 2">
    <name type="scientific">Streptomyces atroolivaceus</name>
    <dbReference type="NCBI Taxonomy" id="66869"/>
    <lineage>
        <taxon>Bacteria</taxon>
        <taxon>Bacillati</taxon>
        <taxon>Actinomycetota</taxon>
        <taxon>Actinomycetes</taxon>
        <taxon>Kitasatosporales</taxon>
        <taxon>Streptomycetaceae</taxon>
        <taxon>Streptomyces</taxon>
    </lineage>
</organism>
<reference evidence="2" key="1">
    <citation type="journal article" date="2019" name="Int. J. Syst. Evol. Microbiol.">
        <title>The Global Catalogue of Microorganisms (GCM) 10K type strain sequencing project: providing services to taxonomists for standard genome sequencing and annotation.</title>
        <authorList>
            <consortium name="The Broad Institute Genomics Platform"/>
            <consortium name="The Broad Institute Genome Sequencing Center for Infectious Disease"/>
            <person name="Wu L."/>
            <person name="Ma J."/>
        </authorList>
    </citation>
    <scope>NUCLEOTIDE SEQUENCE [LARGE SCALE GENOMIC DNA]</scope>
    <source>
        <strain evidence="2">ICMP 257</strain>
    </source>
</reference>
<dbReference type="GeneID" id="31237450"/>
<gene>
    <name evidence="1" type="ORF">ACFPL4_34550</name>
</gene>
<dbReference type="EMBL" id="JBHSJE010000016">
    <property type="protein sequence ID" value="MFC4983397.1"/>
    <property type="molecule type" value="Genomic_DNA"/>
</dbReference>
<dbReference type="RefSeq" id="WP_033305643.1">
    <property type="nucleotide sequence ID" value="NZ_JBHSJE010000016.1"/>
</dbReference>
<keyword evidence="2" id="KW-1185">Reference proteome</keyword>
<sequence>MSLDRFIATTRIPQRAAGHDANIPRFTAGETLTAVAWDVTVQMGAFLAVPVLAIILITESWEEPAAAALVGALFMGVRRSCLRYQRLSLS</sequence>
<name>A0ABV9VHV8_STRAZ</name>
<comment type="caution">
    <text evidence="1">The sequence shown here is derived from an EMBL/GenBank/DDBJ whole genome shotgun (WGS) entry which is preliminary data.</text>
</comment>
<protein>
    <submittedName>
        <fullName evidence="1">Uncharacterized protein</fullName>
    </submittedName>
</protein>
<dbReference type="Proteomes" id="UP001595908">
    <property type="component" value="Unassembled WGS sequence"/>
</dbReference>
<accession>A0ABV9VHV8</accession>
<evidence type="ECO:0000313" key="2">
    <source>
        <dbReference type="Proteomes" id="UP001595908"/>
    </source>
</evidence>
<proteinExistence type="predicted"/>